<feature type="repeat" description="WD" evidence="4">
    <location>
        <begin position="340"/>
        <end position="371"/>
    </location>
</feature>
<reference evidence="6" key="1">
    <citation type="submission" date="2015-09" db="EMBL/GenBank/DDBJ databases">
        <authorList>
            <consortium name="Pathogen Informatics"/>
        </authorList>
    </citation>
    <scope>NUCLEOTIDE SEQUENCE [LARGE SCALE GENOMIC DNA]</scope>
    <source>
        <strain evidence="6">Lake Konstanz</strain>
    </source>
</reference>
<keyword evidence="3" id="KW-0687">Ribonucleoprotein</keyword>
<dbReference type="InterPro" id="IPR001680">
    <property type="entry name" value="WD40_rpt"/>
</dbReference>
<dbReference type="GO" id="GO:0005840">
    <property type="term" value="C:ribosome"/>
    <property type="evidence" value="ECO:0007669"/>
    <property type="project" value="UniProtKB-KW"/>
</dbReference>
<dbReference type="Pfam" id="PF00400">
    <property type="entry name" value="WD40"/>
    <property type="match status" value="1"/>
</dbReference>
<dbReference type="PROSITE" id="PS50082">
    <property type="entry name" value="WD_REPEATS_2"/>
    <property type="match status" value="2"/>
</dbReference>
<keyword evidence="1 4" id="KW-0853">WD repeat</keyword>
<dbReference type="VEuPathDB" id="TriTrypDB:BSAL_31855"/>
<evidence type="ECO:0000313" key="5">
    <source>
        <dbReference type="EMBL" id="CUG91396.1"/>
    </source>
</evidence>
<dbReference type="Gene3D" id="2.130.10.10">
    <property type="entry name" value="YVTN repeat-like/Quinoprotein amine dehydrogenase"/>
    <property type="match status" value="1"/>
</dbReference>
<dbReference type="InterPro" id="IPR019775">
    <property type="entry name" value="WD40_repeat_CS"/>
</dbReference>
<gene>
    <name evidence="5" type="ORF">BSAL_31855</name>
</gene>
<dbReference type="InterPro" id="IPR015943">
    <property type="entry name" value="WD40/YVTN_repeat-like_dom_sf"/>
</dbReference>
<dbReference type="InterPro" id="IPR036322">
    <property type="entry name" value="WD40_repeat_dom_sf"/>
</dbReference>
<dbReference type="Proteomes" id="UP000051952">
    <property type="component" value="Unassembled WGS sequence"/>
</dbReference>
<sequence length="431" mass="46947">MFFLNSLSLPPLLRISFERVENTHTQNHRRKEIIGSTCVRSKTDYTEHTKSTFASSTMFGRPGNGFGSTGGAGGPAGVSNTTTNNTNIPRTFDLEGPPEDCISRLRWSPLSCPIELLGVSSWDKTVRVYQVQQPQPDQVQSNPMAMQRHSLPVLDLSFSSDGRAFYGGCCKTAVEWNLTTNQTRQVAAHDLPVSCVEYVNNGVAQEMLITCGWDGKVRFWDLRQQAPVKEENLGAPIHSMDASTSPMATFATGRKITVYNLQSMSKFSEVESHSMVKYGLRAVANLKNHTGLLMGSSEGRVALVPLNAQATPNLSCCFKAHCIENAPAKNHFTMFPTNFVSAHPEAAAAVSGGADGAVRVWNLSTKSRTFELPARQHNGQAVPCSAGALSARGTMIGFALSYDWSMGKEGYDRSQPRAVSILPVNPAWLPK</sequence>
<evidence type="ECO:0000256" key="4">
    <source>
        <dbReference type="PROSITE-ProRule" id="PRU00221"/>
    </source>
</evidence>
<dbReference type="PANTHER" id="PTHR10971">
    <property type="entry name" value="MRNA EXPORT FACTOR AND BUB3"/>
    <property type="match status" value="1"/>
</dbReference>
<evidence type="ECO:0000313" key="6">
    <source>
        <dbReference type="Proteomes" id="UP000051952"/>
    </source>
</evidence>
<dbReference type="EMBL" id="CYKH01001918">
    <property type="protein sequence ID" value="CUG91396.1"/>
    <property type="molecule type" value="Genomic_DNA"/>
</dbReference>
<dbReference type="SUPFAM" id="SSF50978">
    <property type="entry name" value="WD40 repeat-like"/>
    <property type="match status" value="1"/>
</dbReference>
<keyword evidence="6" id="KW-1185">Reference proteome</keyword>
<evidence type="ECO:0000256" key="3">
    <source>
        <dbReference type="ARBA" id="ARBA00022980"/>
    </source>
</evidence>
<dbReference type="PROSITE" id="PS00678">
    <property type="entry name" value="WD_REPEATS_1"/>
    <property type="match status" value="2"/>
</dbReference>
<dbReference type="SMART" id="SM00320">
    <property type="entry name" value="WD40"/>
    <property type="match status" value="4"/>
</dbReference>
<dbReference type="OMA" id="EAMDQSI"/>
<proteinExistence type="predicted"/>
<feature type="repeat" description="WD" evidence="4">
    <location>
        <begin position="186"/>
        <end position="230"/>
    </location>
</feature>
<accession>A0A0S4JMM7</accession>
<keyword evidence="2" id="KW-0677">Repeat</keyword>
<evidence type="ECO:0000256" key="2">
    <source>
        <dbReference type="ARBA" id="ARBA00022737"/>
    </source>
</evidence>
<evidence type="ECO:0000256" key="1">
    <source>
        <dbReference type="ARBA" id="ARBA00022574"/>
    </source>
</evidence>
<dbReference type="OrthoDB" id="256303at2759"/>
<keyword evidence="3" id="KW-0689">Ribosomal protein</keyword>
<organism evidence="5 6">
    <name type="scientific">Bodo saltans</name>
    <name type="common">Flagellated protozoan</name>
    <dbReference type="NCBI Taxonomy" id="75058"/>
    <lineage>
        <taxon>Eukaryota</taxon>
        <taxon>Discoba</taxon>
        <taxon>Euglenozoa</taxon>
        <taxon>Kinetoplastea</taxon>
        <taxon>Metakinetoplastina</taxon>
        <taxon>Eubodonida</taxon>
        <taxon>Bodonidae</taxon>
        <taxon>Bodo</taxon>
    </lineage>
</organism>
<dbReference type="AlphaFoldDB" id="A0A0S4JMM7"/>
<protein>
    <submittedName>
        <fullName evidence="5">Poly (A) export protein, putative</fullName>
    </submittedName>
</protein>
<name>A0A0S4JMM7_BODSA</name>